<gene>
    <name evidence="2" type="ORF">BVC80_9029g48</name>
</gene>
<proteinExistence type="predicted"/>
<accession>A0A200QUR0</accession>
<organism evidence="2 3">
    <name type="scientific">Macleaya cordata</name>
    <name type="common">Five-seeded plume-poppy</name>
    <name type="synonym">Bocconia cordata</name>
    <dbReference type="NCBI Taxonomy" id="56857"/>
    <lineage>
        <taxon>Eukaryota</taxon>
        <taxon>Viridiplantae</taxon>
        <taxon>Streptophyta</taxon>
        <taxon>Embryophyta</taxon>
        <taxon>Tracheophyta</taxon>
        <taxon>Spermatophyta</taxon>
        <taxon>Magnoliopsida</taxon>
        <taxon>Ranunculales</taxon>
        <taxon>Papaveraceae</taxon>
        <taxon>Papaveroideae</taxon>
        <taxon>Macleaya</taxon>
    </lineage>
</organism>
<dbReference type="UniPathway" id="UPA00143"/>
<dbReference type="OrthoDB" id="678132at2759"/>
<dbReference type="AlphaFoldDB" id="A0A200QUR0"/>
<keyword evidence="1" id="KW-1133">Transmembrane helix</keyword>
<dbReference type="FunCoup" id="A0A200QUR0">
    <property type="interactions" value="56"/>
</dbReference>
<dbReference type="InterPro" id="IPR038920">
    <property type="entry name" value="At3g05675-like"/>
</dbReference>
<evidence type="ECO:0000313" key="2">
    <source>
        <dbReference type="EMBL" id="OVA14218.1"/>
    </source>
</evidence>
<dbReference type="InParanoid" id="A0A200QUR0"/>
<protein>
    <recommendedName>
        <fullName evidence="4">1,8-cineole synthase</fullName>
    </recommendedName>
</protein>
<name>A0A200QUR0_MACCD</name>
<comment type="caution">
    <text evidence="2">The sequence shown here is derived from an EMBL/GenBank/DDBJ whole genome shotgun (WGS) entry which is preliminary data.</text>
</comment>
<feature type="transmembrane region" description="Helical" evidence="1">
    <location>
        <begin position="42"/>
        <end position="61"/>
    </location>
</feature>
<evidence type="ECO:0000256" key="1">
    <source>
        <dbReference type="SAM" id="Phobius"/>
    </source>
</evidence>
<dbReference type="STRING" id="56857.A0A200QUR0"/>
<dbReference type="PANTHER" id="PTHR31060">
    <property type="entry name" value="OSJNBA0011J08.25 PROTEIN-RELATED"/>
    <property type="match status" value="1"/>
</dbReference>
<dbReference type="GO" id="GO:0016567">
    <property type="term" value="P:protein ubiquitination"/>
    <property type="evidence" value="ECO:0007669"/>
    <property type="project" value="UniProtKB-UniPathway"/>
</dbReference>
<keyword evidence="1" id="KW-0472">Membrane</keyword>
<reference evidence="2 3" key="1">
    <citation type="journal article" date="2017" name="Mol. Plant">
        <title>The Genome of Medicinal Plant Macleaya cordata Provides New Insights into Benzylisoquinoline Alkaloids Metabolism.</title>
        <authorList>
            <person name="Liu X."/>
            <person name="Liu Y."/>
            <person name="Huang P."/>
            <person name="Ma Y."/>
            <person name="Qing Z."/>
            <person name="Tang Q."/>
            <person name="Cao H."/>
            <person name="Cheng P."/>
            <person name="Zheng Y."/>
            <person name="Yuan Z."/>
            <person name="Zhou Y."/>
            <person name="Liu J."/>
            <person name="Tang Z."/>
            <person name="Zhuo Y."/>
            <person name="Zhang Y."/>
            <person name="Yu L."/>
            <person name="Huang J."/>
            <person name="Yang P."/>
            <person name="Peng Q."/>
            <person name="Zhang J."/>
            <person name="Jiang W."/>
            <person name="Zhang Z."/>
            <person name="Lin K."/>
            <person name="Ro D.K."/>
            <person name="Chen X."/>
            <person name="Xiong X."/>
            <person name="Shang Y."/>
            <person name="Huang S."/>
            <person name="Zeng J."/>
        </authorList>
    </citation>
    <scope>NUCLEOTIDE SEQUENCE [LARGE SCALE GENOMIC DNA]</scope>
    <source>
        <strain evidence="3">cv. BLH2017</strain>
        <tissue evidence="2">Root</tissue>
    </source>
</reference>
<dbReference type="Proteomes" id="UP000195402">
    <property type="component" value="Unassembled WGS sequence"/>
</dbReference>
<evidence type="ECO:0008006" key="4">
    <source>
        <dbReference type="Google" id="ProtNLM"/>
    </source>
</evidence>
<dbReference type="EMBL" id="MVGT01001060">
    <property type="protein sequence ID" value="OVA14218.1"/>
    <property type="molecule type" value="Genomic_DNA"/>
</dbReference>
<evidence type="ECO:0000313" key="3">
    <source>
        <dbReference type="Proteomes" id="UP000195402"/>
    </source>
</evidence>
<keyword evidence="1" id="KW-0812">Transmembrane</keyword>
<sequence>METLSTNTNMPSFLLSEIISSLFTSADKSLSNLTHKFEFLQILYHLLSFSLYWILFFLRLLPSLYPQSTPPKSLDPSQKNLSFKREKGTQKAINDDSSSISRALSQILSIINEIPVSSRKYELVRSLAETLIDDNIKLGLDVLREINCTVLSSAFARTLCELETAILEEVNETAGFGPVEYRLSRVLSTVRSFSDGVLSRFGGTVSVSRPAGWNAEKFAAELLWLAKKMSACGSAESKLISAVEYLSAALLLKEAKEMGRGEANEGESDEIEDEQREKKMKLLMSWLPFLCRASNGPDAPVLNTSERMEVERVIEDIIEKLRQEDQQEKVLSLWLHHFTSCPLSDWPNLQACYARWFDASRKLLSDR</sequence>
<dbReference type="PANTHER" id="PTHR31060:SF4">
    <property type="entry name" value="1,8-CINEOLE SYNTHASE"/>
    <property type="match status" value="1"/>
</dbReference>
<keyword evidence="3" id="KW-1185">Reference proteome</keyword>
<dbReference type="OMA" id="KMEACGC"/>